<sequence length="165" mass="18542">MEEKKDLKVINDGQAVTLRDVMKKNYGDDTMKELEAFVPAGQPSKMLYIASVVEDVLGRDKTGKLRSAKDLIRVMMYAKSTGLDPVKRQFYAVYRKDWKTQKEEMALQTGIDGLRAIAEKTGLYAGSDDPVYDGEDIEKIDFKDKQSGKVYKTITVGHPIKAIVT</sequence>
<dbReference type="GO" id="GO:0003677">
    <property type="term" value="F:DNA binding"/>
    <property type="evidence" value="ECO:0007669"/>
    <property type="project" value="InterPro"/>
</dbReference>
<dbReference type="InterPro" id="IPR018330">
    <property type="entry name" value="RecT_fam"/>
</dbReference>
<dbReference type="Proteomes" id="UP000230646">
    <property type="component" value="Unassembled WGS sequence"/>
</dbReference>
<protein>
    <submittedName>
        <fullName evidence="1">Uncharacterized protein</fullName>
    </submittedName>
</protein>
<accession>A0A2M7PPB7</accession>
<dbReference type="GO" id="GO:0006259">
    <property type="term" value="P:DNA metabolic process"/>
    <property type="evidence" value="ECO:0007669"/>
    <property type="project" value="InterPro"/>
</dbReference>
<proteinExistence type="predicted"/>
<comment type="caution">
    <text evidence="1">The sequence shown here is derived from an EMBL/GenBank/DDBJ whole genome shotgun (WGS) entry which is preliminary data.</text>
</comment>
<evidence type="ECO:0000313" key="1">
    <source>
        <dbReference type="EMBL" id="PIY32385.1"/>
    </source>
</evidence>
<name>A0A2M7PPB7_9BACT</name>
<dbReference type="RefSeq" id="WP_406607669.1">
    <property type="nucleotide sequence ID" value="NZ_PFKO01000227.1"/>
</dbReference>
<dbReference type="Pfam" id="PF03837">
    <property type="entry name" value="RecT"/>
    <property type="match status" value="1"/>
</dbReference>
<evidence type="ECO:0000313" key="2">
    <source>
        <dbReference type="Proteomes" id="UP000230646"/>
    </source>
</evidence>
<dbReference type="AlphaFoldDB" id="A0A2M7PPB7"/>
<dbReference type="EMBL" id="PFKO01000227">
    <property type="protein sequence ID" value="PIY32385.1"/>
    <property type="molecule type" value="Genomic_DNA"/>
</dbReference>
<feature type="non-terminal residue" evidence="1">
    <location>
        <position position="165"/>
    </location>
</feature>
<gene>
    <name evidence="1" type="ORF">COZ07_05890</name>
</gene>
<organism evidence="1 2">
    <name type="scientific">Candidatus Infernicultor aquiphilus</name>
    <dbReference type="NCBI Taxonomy" id="1805029"/>
    <lineage>
        <taxon>Bacteria</taxon>
        <taxon>Pseudomonadati</taxon>
        <taxon>Atribacterota</taxon>
        <taxon>Candidatus Phoenicimicrobiia</taxon>
        <taxon>Candidatus Pheonicimicrobiales</taxon>
        <taxon>Candidatus Phoenicimicrobiaceae</taxon>
        <taxon>Candidatus Infernicultor</taxon>
    </lineage>
</organism>
<reference evidence="1 2" key="1">
    <citation type="submission" date="2017-09" db="EMBL/GenBank/DDBJ databases">
        <title>Depth-based differentiation of microbial function through sediment-hosted aquifers and enrichment of novel symbionts in the deep terrestrial subsurface.</title>
        <authorList>
            <person name="Probst A.J."/>
            <person name="Ladd B."/>
            <person name="Jarett J.K."/>
            <person name="Geller-Mcgrath D.E."/>
            <person name="Sieber C.M."/>
            <person name="Emerson J.B."/>
            <person name="Anantharaman K."/>
            <person name="Thomas B.C."/>
            <person name="Malmstrom R."/>
            <person name="Stieglmeier M."/>
            <person name="Klingl A."/>
            <person name="Woyke T."/>
            <person name="Ryan C.M."/>
            <person name="Banfield J.F."/>
        </authorList>
    </citation>
    <scope>NUCLEOTIDE SEQUENCE [LARGE SCALE GENOMIC DNA]</scope>
    <source>
        <strain evidence="1">CG_4_10_14_3_um_filter_34_13</strain>
    </source>
</reference>